<evidence type="ECO:0000313" key="3">
    <source>
        <dbReference type="Proteomes" id="UP000236664"/>
    </source>
</evidence>
<reference evidence="2 3" key="1">
    <citation type="submission" date="2017-06" db="EMBL/GenBank/DDBJ databases">
        <title>Genome of Fusarium nygamai isolate CS10214.</title>
        <authorList>
            <person name="Gardiner D.M."/>
            <person name="Obanor F."/>
            <person name="Kazan K."/>
        </authorList>
    </citation>
    <scope>NUCLEOTIDE SEQUENCE [LARGE SCALE GENOMIC DNA]</scope>
    <source>
        <strain evidence="2 3">CS10214</strain>
    </source>
</reference>
<organism evidence="2 3">
    <name type="scientific">Gibberella nygamai</name>
    <name type="common">Bean root rot disease fungus</name>
    <name type="synonym">Fusarium nygamai</name>
    <dbReference type="NCBI Taxonomy" id="42673"/>
    <lineage>
        <taxon>Eukaryota</taxon>
        <taxon>Fungi</taxon>
        <taxon>Dikarya</taxon>
        <taxon>Ascomycota</taxon>
        <taxon>Pezizomycotina</taxon>
        <taxon>Sordariomycetes</taxon>
        <taxon>Hypocreomycetidae</taxon>
        <taxon>Hypocreales</taxon>
        <taxon>Nectriaceae</taxon>
        <taxon>Fusarium</taxon>
        <taxon>Fusarium fujikuroi species complex</taxon>
    </lineage>
</organism>
<name>A0A2K0WJV2_GIBNY</name>
<sequence>METVETSQYSIDLEELVADDELDELHLDIIDEFDRALNTRDRTLDQSTEGQPLDAEADKLADKLDDLW</sequence>
<gene>
    <name evidence="2" type="ORF">FNYG_04271</name>
</gene>
<dbReference type="EMBL" id="MTQA01000057">
    <property type="protein sequence ID" value="PNP82562.1"/>
    <property type="molecule type" value="Genomic_DNA"/>
</dbReference>
<dbReference type="AlphaFoldDB" id="A0A2K0WJV2"/>
<keyword evidence="3" id="KW-1185">Reference proteome</keyword>
<feature type="region of interest" description="Disordered" evidence="1">
    <location>
        <begin position="40"/>
        <end position="68"/>
    </location>
</feature>
<feature type="compositionally biased region" description="Basic and acidic residues" evidence="1">
    <location>
        <begin position="56"/>
        <end position="68"/>
    </location>
</feature>
<protein>
    <submittedName>
        <fullName evidence="2">Uncharacterized protein</fullName>
    </submittedName>
</protein>
<evidence type="ECO:0000256" key="1">
    <source>
        <dbReference type="SAM" id="MobiDB-lite"/>
    </source>
</evidence>
<accession>A0A2K0WJV2</accession>
<evidence type="ECO:0000313" key="2">
    <source>
        <dbReference type="EMBL" id="PNP82562.1"/>
    </source>
</evidence>
<dbReference type="Proteomes" id="UP000236664">
    <property type="component" value="Unassembled WGS sequence"/>
</dbReference>
<proteinExistence type="predicted"/>
<comment type="caution">
    <text evidence="2">The sequence shown here is derived from an EMBL/GenBank/DDBJ whole genome shotgun (WGS) entry which is preliminary data.</text>
</comment>